<name>A0A0C4DXT0_MAGP6</name>
<feature type="region of interest" description="Disordered" evidence="1">
    <location>
        <begin position="47"/>
        <end position="151"/>
    </location>
</feature>
<feature type="compositionally biased region" description="Low complexity" evidence="1">
    <location>
        <begin position="7"/>
        <end position="19"/>
    </location>
</feature>
<dbReference type="EnsemblFungi" id="MAPG_04837T0">
    <property type="protein sequence ID" value="MAPG_04837T0"/>
    <property type="gene ID" value="MAPG_04837"/>
</dbReference>
<dbReference type="Proteomes" id="UP000011715">
    <property type="component" value="Unassembled WGS sequence"/>
</dbReference>
<evidence type="ECO:0000313" key="3">
    <source>
        <dbReference type="EnsemblFungi" id="MAPG_04837T0"/>
    </source>
</evidence>
<reference evidence="2" key="3">
    <citation type="submission" date="2011-03" db="EMBL/GenBank/DDBJ databases">
        <title>Annotation of Magnaporthe poae ATCC 64411.</title>
        <authorList>
            <person name="Ma L.-J."/>
            <person name="Dead R."/>
            <person name="Young S.K."/>
            <person name="Zeng Q."/>
            <person name="Gargeya S."/>
            <person name="Fitzgerald M."/>
            <person name="Haas B."/>
            <person name="Abouelleil A."/>
            <person name="Alvarado L."/>
            <person name="Arachchi H.M."/>
            <person name="Berlin A."/>
            <person name="Brown A."/>
            <person name="Chapman S.B."/>
            <person name="Chen Z."/>
            <person name="Dunbar C."/>
            <person name="Freedman E."/>
            <person name="Gearin G."/>
            <person name="Gellesch M."/>
            <person name="Goldberg J."/>
            <person name="Griggs A."/>
            <person name="Gujja S."/>
            <person name="Heiman D."/>
            <person name="Howarth C."/>
            <person name="Larson L."/>
            <person name="Lui A."/>
            <person name="MacDonald P.J.P."/>
            <person name="Mehta T."/>
            <person name="Montmayeur A."/>
            <person name="Murphy C."/>
            <person name="Neiman D."/>
            <person name="Pearson M."/>
            <person name="Priest M."/>
            <person name="Roberts A."/>
            <person name="Saif S."/>
            <person name="Shea T."/>
            <person name="Shenoy N."/>
            <person name="Sisk P."/>
            <person name="Stolte C."/>
            <person name="Sykes S."/>
            <person name="Yandava C."/>
            <person name="Wortman J."/>
            <person name="Nusbaum C."/>
            <person name="Birren B."/>
        </authorList>
    </citation>
    <scope>NUCLEOTIDE SEQUENCE</scope>
    <source>
        <strain evidence="2">ATCC 64411</strain>
    </source>
</reference>
<sequence>MSLCHQPSSAVPAPRFAAAPPSPTSKTRPTQRSTRWTADWQLDWTAAAPAGIATDPATVDSKHEQIAGDCSAGETKDGSTASRRTLHASSTYQTAPNHRIPPDVTHHRHNAPPRLRTPSGPDAVTSDPVVRRRGKSHPPRAPQPADGVGGQHVIVVAGI</sequence>
<keyword evidence="4" id="KW-1185">Reference proteome</keyword>
<reference evidence="2" key="1">
    <citation type="submission" date="2010-05" db="EMBL/GenBank/DDBJ databases">
        <title>The Genome Sequence of Magnaporthe poae strain ATCC 64411.</title>
        <authorList>
            <consortium name="The Broad Institute Genome Sequencing Platform"/>
            <consortium name="Broad Institute Genome Sequencing Center for Infectious Disease"/>
            <person name="Ma L.-J."/>
            <person name="Dead R."/>
            <person name="Young S."/>
            <person name="Zeng Q."/>
            <person name="Koehrsen M."/>
            <person name="Alvarado L."/>
            <person name="Berlin A."/>
            <person name="Chapman S.B."/>
            <person name="Chen Z."/>
            <person name="Freedman E."/>
            <person name="Gellesch M."/>
            <person name="Goldberg J."/>
            <person name="Griggs A."/>
            <person name="Gujja S."/>
            <person name="Heilman E.R."/>
            <person name="Heiman D."/>
            <person name="Hepburn T."/>
            <person name="Howarth C."/>
            <person name="Jen D."/>
            <person name="Larson L."/>
            <person name="Mehta T."/>
            <person name="Neiman D."/>
            <person name="Pearson M."/>
            <person name="Roberts A."/>
            <person name="Saif S."/>
            <person name="Shea T."/>
            <person name="Shenoy N."/>
            <person name="Sisk P."/>
            <person name="Stolte C."/>
            <person name="Sykes S."/>
            <person name="Walk T."/>
            <person name="White J."/>
            <person name="Yandava C."/>
            <person name="Haas B."/>
            <person name="Nusbaum C."/>
            <person name="Birren B."/>
        </authorList>
    </citation>
    <scope>NUCLEOTIDE SEQUENCE</scope>
    <source>
        <strain evidence="2">ATCC 64411</strain>
    </source>
</reference>
<feature type="compositionally biased region" description="Low complexity" evidence="1">
    <location>
        <begin position="47"/>
        <end position="58"/>
    </location>
</feature>
<dbReference type="AlphaFoldDB" id="A0A0C4DXT0"/>
<dbReference type="EMBL" id="ADBL01001132">
    <property type="status" value="NOT_ANNOTATED_CDS"/>
    <property type="molecule type" value="Genomic_DNA"/>
</dbReference>
<feature type="compositionally biased region" description="Polar residues" evidence="1">
    <location>
        <begin position="26"/>
        <end position="35"/>
    </location>
</feature>
<evidence type="ECO:0000256" key="1">
    <source>
        <dbReference type="SAM" id="MobiDB-lite"/>
    </source>
</evidence>
<reference evidence="3" key="5">
    <citation type="submission" date="2015-06" db="UniProtKB">
        <authorList>
            <consortium name="EnsemblFungi"/>
        </authorList>
    </citation>
    <scope>IDENTIFICATION</scope>
    <source>
        <strain evidence="3">ATCC 64411</strain>
    </source>
</reference>
<proteinExistence type="predicted"/>
<feature type="compositionally biased region" description="Polar residues" evidence="1">
    <location>
        <begin position="78"/>
        <end position="96"/>
    </location>
</feature>
<dbReference type="VEuPathDB" id="FungiDB:MAPG_04837"/>
<evidence type="ECO:0000313" key="2">
    <source>
        <dbReference type="EMBL" id="KLU85817.1"/>
    </source>
</evidence>
<organism evidence="3 4">
    <name type="scientific">Magnaporthiopsis poae (strain ATCC 64411 / 73-15)</name>
    <name type="common">Kentucky bluegrass fungus</name>
    <name type="synonym">Magnaporthe poae</name>
    <dbReference type="NCBI Taxonomy" id="644358"/>
    <lineage>
        <taxon>Eukaryota</taxon>
        <taxon>Fungi</taxon>
        <taxon>Dikarya</taxon>
        <taxon>Ascomycota</taxon>
        <taxon>Pezizomycotina</taxon>
        <taxon>Sordariomycetes</taxon>
        <taxon>Sordariomycetidae</taxon>
        <taxon>Magnaporthales</taxon>
        <taxon>Magnaporthaceae</taxon>
        <taxon>Magnaporthiopsis</taxon>
    </lineage>
</organism>
<gene>
    <name evidence="2" type="ORF">MAPG_04837</name>
</gene>
<feature type="region of interest" description="Disordered" evidence="1">
    <location>
        <begin position="1"/>
        <end position="35"/>
    </location>
</feature>
<protein>
    <submittedName>
        <fullName evidence="2 3">Uncharacterized protein</fullName>
    </submittedName>
</protein>
<dbReference type="EMBL" id="GL876969">
    <property type="protein sequence ID" value="KLU85817.1"/>
    <property type="molecule type" value="Genomic_DNA"/>
</dbReference>
<evidence type="ECO:0000313" key="4">
    <source>
        <dbReference type="Proteomes" id="UP000011715"/>
    </source>
</evidence>
<reference evidence="4" key="2">
    <citation type="submission" date="2010-05" db="EMBL/GenBank/DDBJ databases">
        <title>The genome sequence of Magnaporthe poae strain ATCC 64411.</title>
        <authorList>
            <person name="Ma L.-J."/>
            <person name="Dead R."/>
            <person name="Young S."/>
            <person name="Zeng Q."/>
            <person name="Koehrsen M."/>
            <person name="Alvarado L."/>
            <person name="Berlin A."/>
            <person name="Chapman S.B."/>
            <person name="Chen Z."/>
            <person name="Freedman E."/>
            <person name="Gellesch M."/>
            <person name="Goldberg J."/>
            <person name="Griggs A."/>
            <person name="Gujja S."/>
            <person name="Heilman E.R."/>
            <person name="Heiman D."/>
            <person name="Hepburn T."/>
            <person name="Howarth C."/>
            <person name="Jen D."/>
            <person name="Larson L."/>
            <person name="Mehta T."/>
            <person name="Neiman D."/>
            <person name="Pearson M."/>
            <person name="Roberts A."/>
            <person name="Saif S."/>
            <person name="Shea T."/>
            <person name="Shenoy N."/>
            <person name="Sisk P."/>
            <person name="Stolte C."/>
            <person name="Sykes S."/>
            <person name="Walk T."/>
            <person name="White J."/>
            <person name="Yandava C."/>
            <person name="Haas B."/>
            <person name="Nusbaum C."/>
            <person name="Birren B."/>
        </authorList>
    </citation>
    <scope>NUCLEOTIDE SEQUENCE [LARGE SCALE GENOMIC DNA]</scope>
    <source>
        <strain evidence="4">ATCC 64411 / 73-15</strain>
    </source>
</reference>
<reference evidence="3" key="4">
    <citation type="journal article" date="2015" name="G3 (Bethesda)">
        <title>Genome sequences of three phytopathogenic species of the Magnaporthaceae family of fungi.</title>
        <authorList>
            <person name="Okagaki L.H."/>
            <person name="Nunes C.C."/>
            <person name="Sailsbery J."/>
            <person name="Clay B."/>
            <person name="Brown D."/>
            <person name="John T."/>
            <person name="Oh Y."/>
            <person name="Young N."/>
            <person name="Fitzgerald M."/>
            <person name="Haas B.J."/>
            <person name="Zeng Q."/>
            <person name="Young S."/>
            <person name="Adiconis X."/>
            <person name="Fan L."/>
            <person name="Levin J.Z."/>
            <person name="Mitchell T.K."/>
            <person name="Okubara P.A."/>
            <person name="Farman M.L."/>
            <person name="Kohn L.M."/>
            <person name="Birren B."/>
            <person name="Ma L.-J."/>
            <person name="Dean R.A."/>
        </authorList>
    </citation>
    <scope>NUCLEOTIDE SEQUENCE</scope>
    <source>
        <strain evidence="3">ATCC 64411 / 73-15</strain>
    </source>
</reference>
<accession>A0A0C4DXT0</accession>